<evidence type="ECO:0000313" key="3">
    <source>
        <dbReference type="Proteomes" id="UP000663831"/>
    </source>
</evidence>
<proteinExistence type="predicted"/>
<keyword evidence="1" id="KW-0472">Membrane</keyword>
<protein>
    <submittedName>
        <fullName evidence="2">Uncharacterized protein</fullName>
    </submittedName>
</protein>
<dbReference type="AlphaFoldDB" id="A0A8H3C3V6"/>
<feature type="transmembrane region" description="Helical" evidence="1">
    <location>
        <begin position="55"/>
        <end position="79"/>
    </location>
</feature>
<dbReference type="EMBL" id="CAJMWV010002904">
    <property type="protein sequence ID" value="CAE6472564.1"/>
    <property type="molecule type" value="Genomic_DNA"/>
</dbReference>
<name>A0A8H3C3V6_9AGAM</name>
<sequence length="112" mass="12378">MESSTSPARSVPHSTTESYALLMTSRERVQCGEPKDGSGSALTEVEPVPRSEGSILFVLFDAITITTSVLIALFTIITAGGGELRMLRREFIYTYDLVRIQIVFNRARLSLH</sequence>
<comment type="caution">
    <text evidence="2">The sequence shown here is derived from an EMBL/GenBank/DDBJ whole genome shotgun (WGS) entry which is preliminary data.</text>
</comment>
<keyword evidence="1" id="KW-1133">Transmembrane helix</keyword>
<reference evidence="2" key="1">
    <citation type="submission" date="2021-01" db="EMBL/GenBank/DDBJ databases">
        <authorList>
            <person name="Kaushik A."/>
        </authorList>
    </citation>
    <scope>NUCLEOTIDE SEQUENCE</scope>
    <source>
        <strain evidence="2">AG3-1AP</strain>
    </source>
</reference>
<keyword evidence="1" id="KW-0812">Transmembrane</keyword>
<gene>
    <name evidence="2" type="ORF">RDB_LOCUS88295</name>
</gene>
<organism evidence="2 3">
    <name type="scientific">Rhizoctonia solani</name>
    <dbReference type="NCBI Taxonomy" id="456999"/>
    <lineage>
        <taxon>Eukaryota</taxon>
        <taxon>Fungi</taxon>
        <taxon>Dikarya</taxon>
        <taxon>Basidiomycota</taxon>
        <taxon>Agaricomycotina</taxon>
        <taxon>Agaricomycetes</taxon>
        <taxon>Cantharellales</taxon>
        <taxon>Ceratobasidiaceae</taxon>
        <taxon>Rhizoctonia</taxon>
    </lineage>
</organism>
<accession>A0A8H3C3V6</accession>
<dbReference type="Proteomes" id="UP000663831">
    <property type="component" value="Unassembled WGS sequence"/>
</dbReference>
<evidence type="ECO:0000256" key="1">
    <source>
        <dbReference type="SAM" id="Phobius"/>
    </source>
</evidence>
<evidence type="ECO:0000313" key="2">
    <source>
        <dbReference type="EMBL" id="CAE6472564.1"/>
    </source>
</evidence>